<reference evidence="2 3" key="1">
    <citation type="submission" date="2024-01" db="EMBL/GenBank/DDBJ databases">
        <title>A draft genome for a cacao thread blight-causing isolate of Paramarasmius palmivorus.</title>
        <authorList>
            <person name="Baruah I.K."/>
            <person name="Bukari Y."/>
            <person name="Amoako-Attah I."/>
            <person name="Meinhardt L.W."/>
            <person name="Bailey B.A."/>
            <person name="Cohen S.P."/>
        </authorList>
    </citation>
    <scope>NUCLEOTIDE SEQUENCE [LARGE SCALE GENOMIC DNA]</scope>
    <source>
        <strain evidence="2 3">GH-12</strain>
    </source>
</reference>
<dbReference type="EMBL" id="JAYKXP010000068">
    <property type="protein sequence ID" value="KAK7032103.1"/>
    <property type="molecule type" value="Genomic_DNA"/>
</dbReference>
<dbReference type="Proteomes" id="UP001383192">
    <property type="component" value="Unassembled WGS sequence"/>
</dbReference>
<comment type="caution">
    <text evidence="2">The sequence shown here is derived from an EMBL/GenBank/DDBJ whole genome shotgun (WGS) entry which is preliminary data.</text>
</comment>
<gene>
    <name evidence="2" type="ORF">VNI00_013473</name>
</gene>
<evidence type="ECO:0000256" key="1">
    <source>
        <dbReference type="SAM" id="MobiDB-lite"/>
    </source>
</evidence>
<dbReference type="AlphaFoldDB" id="A0AAW0C3C0"/>
<feature type="compositionally biased region" description="Basic and acidic residues" evidence="1">
    <location>
        <begin position="505"/>
        <end position="520"/>
    </location>
</feature>
<feature type="region of interest" description="Disordered" evidence="1">
    <location>
        <begin position="488"/>
        <end position="520"/>
    </location>
</feature>
<name>A0AAW0C3C0_9AGAR</name>
<protein>
    <submittedName>
        <fullName evidence="2">Uncharacterized protein</fullName>
    </submittedName>
</protein>
<evidence type="ECO:0000313" key="3">
    <source>
        <dbReference type="Proteomes" id="UP001383192"/>
    </source>
</evidence>
<evidence type="ECO:0000313" key="2">
    <source>
        <dbReference type="EMBL" id="KAK7032103.1"/>
    </source>
</evidence>
<sequence length="654" mass="74683">MARNTNPHDPIIPAKHLFLLASKGDARVPRSSLHYLQSPPTTTPSLGDTLDKPIRDVVLAFIALSTFLTLEIRKDTPRNRILLAPLTVKRVWTDVWRWMKSLVSALILDLPPEFTRFLKWQQELLNAVFSILASLLDCPWTDQYQRLIVAEKDVKDWCVRVCLRVVEYKRLSLVQLALATEAQSWDGRSVKLDTWFPLASSMPLCAQFDRALSTIDAKHLLKKLGTRLANRLSADAFDIDEVHALHSLIVRIYYAQPGLARLSRPGIVRLTSRTLVTLVNHLVRSGTLDVPGSFWRIIRDCGSVLVSIFDLPCCSNWVIDMLKERLMEAVILFDRWLSQSDLPHANNCTGCSLVGTFRIILNAMLAHLFVPSVLRYIKRIWNSAGSPPPVQQRMHSTLSDTWRKLDTYVTSLTDIRKQNPGTLGICCRTSCQKVVVRYQDQANDDTEIPEVKMNEQVSASHEVDGSRIEYANTNQTEKDHAVHDHVDEEHTSTISGDDVEDANAEGDHVRKGDRDGVNNGRREDWGYHKEWCKKRTQLWKDGIISPRYFEWRLLFHHARDMMASHAEEMRRLSGPGRVVALNIETLPGDIQTLSVEDFRERYADRFNEWIPALEKLSYILINHSVQSMDFIMKFSVDPKCEVVPCDGEMLSSIL</sequence>
<proteinExistence type="predicted"/>
<keyword evidence="3" id="KW-1185">Reference proteome</keyword>
<organism evidence="2 3">
    <name type="scientific">Paramarasmius palmivorus</name>
    <dbReference type="NCBI Taxonomy" id="297713"/>
    <lineage>
        <taxon>Eukaryota</taxon>
        <taxon>Fungi</taxon>
        <taxon>Dikarya</taxon>
        <taxon>Basidiomycota</taxon>
        <taxon>Agaricomycotina</taxon>
        <taxon>Agaricomycetes</taxon>
        <taxon>Agaricomycetidae</taxon>
        <taxon>Agaricales</taxon>
        <taxon>Marasmiineae</taxon>
        <taxon>Marasmiaceae</taxon>
        <taxon>Paramarasmius</taxon>
    </lineage>
</organism>
<accession>A0AAW0C3C0</accession>